<dbReference type="InterPro" id="IPR029069">
    <property type="entry name" value="HotDog_dom_sf"/>
</dbReference>
<keyword evidence="4" id="KW-1185">Reference proteome</keyword>
<feature type="region of interest" description="Disordered" evidence="1">
    <location>
        <begin position="1"/>
        <end position="21"/>
    </location>
</feature>
<reference evidence="4" key="1">
    <citation type="journal article" date="2019" name="Int. J. Syst. Evol. Microbiol.">
        <title>The Global Catalogue of Microorganisms (GCM) 10K type strain sequencing project: providing services to taxonomists for standard genome sequencing and annotation.</title>
        <authorList>
            <consortium name="The Broad Institute Genomics Platform"/>
            <consortium name="The Broad Institute Genome Sequencing Center for Infectious Disease"/>
            <person name="Wu L."/>
            <person name="Ma J."/>
        </authorList>
    </citation>
    <scope>NUCLEOTIDE SEQUENCE [LARGE SCALE GENOMIC DNA]</scope>
    <source>
        <strain evidence="4">JCM 13249</strain>
    </source>
</reference>
<comment type="caution">
    <text evidence="3">The sequence shown here is derived from an EMBL/GenBank/DDBJ whole genome shotgun (WGS) entry which is preliminary data.</text>
</comment>
<organism evidence="3 4">
    <name type="scientific">Luedemannella helvata</name>
    <dbReference type="NCBI Taxonomy" id="349315"/>
    <lineage>
        <taxon>Bacteria</taxon>
        <taxon>Bacillati</taxon>
        <taxon>Actinomycetota</taxon>
        <taxon>Actinomycetes</taxon>
        <taxon>Micromonosporales</taxon>
        <taxon>Micromonosporaceae</taxon>
        <taxon>Luedemannella</taxon>
    </lineage>
</organism>
<dbReference type="PANTHER" id="PTHR28152:SF1">
    <property type="entry name" value="HYDROXYACYL-THIOESTER DEHYDRATASE TYPE 2, MITOCHONDRIAL"/>
    <property type="match status" value="1"/>
</dbReference>
<dbReference type="Pfam" id="PF13452">
    <property type="entry name" value="FAS1_DH_region"/>
    <property type="match status" value="1"/>
</dbReference>
<evidence type="ECO:0000256" key="1">
    <source>
        <dbReference type="SAM" id="MobiDB-lite"/>
    </source>
</evidence>
<dbReference type="PANTHER" id="PTHR28152">
    <property type="entry name" value="HYDROXYACYL-THIOESTER DEHYDRATASE TYPE 2, MITOCHONDRIAL"/>
    <property type="match status" value="1"/>
</dbReference>
<gene>
    <name evidence="3" type="ORF">GCM10009681_43730</name>
</gene>
<evidence type="ECO:0000313" key="3">
    <source>
        <dbReference type="EMBL" id="GAA1767931.1"/>
    </source>
</evidence>
<name>A0ABP4X4V4_9ACTN</name>
<evidence type="ECO:0000313" key="4">
    <source>
        <dbReference type="Proteomes" id="UP001500655"/>
    </source>
</evidence>
<dbReference type="Proteomes" id="UP001500655">
    <property type="component" value="Unassembled WGS sequence"/>
</dbReference>
<feature type="domain" description="FAS1-like dehydratase" evidence="2">
    <location>
        <begin position="85"/>
        <end position="143"/>
    </location>
</feature>
<dbReference type="InterPro" id="IPR039569">
    <property type="entry name" value="FAS1-like_DH_region"/>
</dbReference>
<evidence type="ECO:0000259" key="2">
    <source>
        <dbReference type="Pfam" id="PF13452"/>
    </source>
</evidence>
<dbReference type="Gene3D" id="3.10.129.10">
    <property type="entry name" value="Hotdog Thioesterase"/>
    <property type="match status" value="2"/>
</dbReference>
<dbReference type="EMBL" id="BAAALS010000024">
    <property type="protein sequence ID" value="GAA1767931.1"/>
    <property type="molecule type" value="Genomic_DNA"/>
</dbReference>
<dbReference type="InterPro" id="IPR052741">
    <property type="entry name" value="Mitochondrial_HTD2"/>
</dbReference>
<accession>A0ABP4X4V4</accession>
<dbReference type="SUPFAM" id="SSF54637">
    <property type="entry name" value="Thioesterase/thiol ester dehydrase-isomerase"/>
    <property type="match status" value="2"/>
</dbReference>
<sequence>MTGPSGTPAAPDASRPPQPVTVAETVQPAPVHTFAGLLDDGLPTPHAGDPLPPLWHWVALPRWPAAGDVGPDGHPVHGVPPHPPGFPRRMFAGGTVRLVSPLTVGDTVHRTVRVLSQTRKSGRQGEFTLVTVETQLTGTDGRLAVLETQDIIYRRAAGPGATTTAAREPLPQPDLVSGLLDSTGDGTWRLRTDPRLLTRFSAATANGHRIHYDWPYATGVEGYPGLVVHGPLMTLALLETVRLGEPERRVVVVEHRNHRPLFCGQTAEISSVAESDTTSTLTMSSLGVDGRPVVHTTVRVQYAP</sequence>
<proteinExistence type="predicted"/>
<dbReference type="RefSeq" id="WP_344085095.1">
    <property type="nucleotide sequence ID" value="NZ_BAAALS010000024.1"/>
</dbReference>
<protein>
    <submittedName>
        <fullName evidence="3">MaoC family dehydratase N-terminal domain-containing protein</fullName>
    </submittedName>
</protein>